<feature type="repeat" description="ANK" evidence="3">
    <location>
        <begin position="1205"/>
        <end position="1237"/>
    </location>
</feature>
<sequence length="1455" mass="162879">MFQHRLATSRYISRQTLSMAAQPLNQADPPDGNPDLWKEAYQALYLEKPKLVIAYQNLVLEDDVADVSPKETKADDVGMTEADATAIEAHLRLDKEQISRFLSKKVEAAQDQAKLHLKISKSKEVTIDVGEQVDRIVKGITCAKDFIGSIVSNEPHAALAWAGVCVILPFILNAHEQSTAALDGFEYISNLMLQYLVREQTYRGLKADEIDRPGGVNVANLKGQFESKTVKLYTRITEYQIRLSRQYSRHRLFRYMRNVAKCDGWNAMLDEIKKFEAQGGGDVAAIDSIRLKFLALGQKRHFEALEERLKINQKEMKEMVERIEAKRIAEQKERDEKIRIKAQDEEVSKCLSTIIKAEPEIPKPVDHKGKLENKKGKVLPETCGWLHSHPTYTALVDSDSNDLLWIHGKPGKGKSMLALSLIDKLTPTAALTKNSGDADATDMPTTVCCHFFFAHDDYRVGTAVALMRSMLYQLLESHPDLVVNIMKDLEIKREELFTQPEALQACWRILMDMIRSSPATGSSYFIVDALDECDSESRAAWLKHLVENVRPGKQRQPQHKMKWIITSRSNELDISEAFGNDSGFKSICLEDNAAAIEEDVFRYIEAQKKTFPKRHSEAEKAAIGRTLLENSEGTFLWVWLACEQIRKARPGLVDAMLKKPVKGLDDFYQRMLDSIDEDAQEIARDILQVVLYAARPFGLRELATASEVAGPNEDEICEDTILSYLELCGSFVDIERTTGTVTLIHQSARTFLRQNMKTERSKSIYATYWQPEEGHLVLAGRCYSYLHCGALAACKPEKTAHSSIEGEFSTALEAVRYPFLAYAVAFWMHHARLASHKGNKNNTSRVTDIFDRDTEFLKPGESATRRRWCEKYAFSYLNWGRESYTALQVACRGGIVPLVTLLLDRGDAIDAADRAGNTPFHHAAWEGHDDVVTILLERGAKKDSKDEDDRTALHLVACRNRESTIELLLSHGVDDVLLRAAEKKYGKTPLHCAVDALHEGVARILIKRMASVSLSVDPRDREGHTPLHYAACWGYWNLRRFQGRPKGRGGGCSAGAFSVASVRAIDILRPTAAQDDEEDTKDRCYDRFVCLLMENGADVEAVNSFGYSTLHLAVFEKQEGAIRLLLERGKCNPSPRDRIGWTPLMWAVDESWITIAQLLLDFKADVSVSDEDGQTALHLAAMEMNVDMIRLLLQFGADACAVDKKGATPLYLSCQNGPLEAASLLIQNATNLNLPVYESMDTPLLIAIDRQTLAAELLIEAGCDLKLANKNGVTPLHMAAWEGTEAIARKLLSLGADMSLRTVADNSIPLQLAVYKESYPVAKLLIDWGSDLHVLDKRGGTLLHIAANKGPPETVQMLLEKGLDPVAKDNYDATPLHEATLLGSVAVAALLLEAGADANAICEEYGGTALDMVREVVQNEEKRQQTDKWVREEEKQWLRKHQVLMEYLQRVTGIL</sequence>
<dbReference type="InterPro" id="IPR036770">
    <property type="entry name" value="Ankyrin_rpt-contain_sf"/>
</dbReference>
<dbReference type="Pfam" id="PF17100">
    <property type="entry name" value="NACHT_N"/>
    <property type="match status" value="1"/>
</dbReference>
<feature type="repeat" description="ANK" evidence="3">
    <location>
        <begin position="1172"/>
        <end position="1204"/>
    </location>
</feature>
<dbReference type="SUPFAM" id="SSF48403">
    <property type="entry name" value="Ankyrin repeat"/>
    <property type="match status" value="2"/>
</dbReference>
<dbReference type="Pfam" id="PF24883">
    <property type="entry name" value="NPHP3_N"/>
    <property type="match status" value="1"/>
</dbReference>
<feature type="repeat" description="ANK" evidence="3">
    <location>
        <begin position="1338"/>
        <end position="1370"/>
    </location>
</feature>
<feature type="repeat" description="ANK" evidence="3">
    <location>
        <begin position="1139"/>
        <end position="1171"/>
    </location>
</feature>
<dbReference type="Gene3D" id="1.25.40.20">
    <property type="entry name" value="Ankyrin repeat-containing domain"/>
    <property type="match status" value="2"/>
</dbReference>
<evidence type="ECO:0000259" key="6">
    <source>
        <dbReference type="Pfam" id="PF22939"/>
    </source>
</evidence>
<protein>
    <submittedName>
        <fullName evidence="8">Uncharacterized protein</fullName>
    </submittedName>
</protein>
<evidence type="ECO:0000256" key="4">
    <source>
        <dbReference type="SAM" id="Coils"/>
    </source>
</evidence>
<dbReference type="SUPFAM" id="SSF52540">
    <property type="entry name" value="P-loop containing nucleoside triphosphate hydrolases"/>
    <property type="match status" value="1"/>
</dbReference>
<proteinExistence type="predicted"/>
<reference evidence="8 9" key="1">
    <citation type="submission" date="2016-03" db="EMBL/GenBank/DDBJ databases">
        <authorList>
            <person name="Ploux O."/>
        </authorList>
    </citation>
    <scope>NUCLEOTIDE SEQUENCE [LARGE SCALE GENOMIC DNA]</scope>
    <source>
        <strain evidence="8 9">UAMH 11012</strain>
    </source>
</reference>
<dbReference type="Pfam" id="PF00023">
    <property type="entry name" value="Ank"/>
    <property type="match status" value="2"/>
</dbReference>
<dbReference type="PRINTS" id="PR01415">
    <property type="entry name" value="ANKYRIN"/>
</dbReference>
<keyword evidence="9" id="KW-1185">Reference proteome</keyword>
<feature type="coiled-coil region" evidence="4">
    <location>
        <begin position="302"/>
        <end position="333"/>
    </location>
</feature>
<evidence type="ECO:0000256" key="1">
    <source>
        <dbReference type="ARBA" id="ARBA00022737"/>
    </source>
</evidence>
<dbReference type="PROSITE" id="PS50088">
    <property type="entry name" value="ANK_REPEAT"/>
    <property type="match status" value="11"/>
</dbReference>
<feature type="repeat" description="ANK" evidence="3">
    <location>
        <begin position="985"/>
        <end position="1017"/>
    </location>
</feature>
<evidence type="ECO:0000313" key="8">
    <source>
        <dbReference type="EMBL" id="CZR52556.1"/>
    </source>
</evidence>
<dbReference type="PANTHER" id="PTHR24126:SF14">
    <property type="entry name" value="ANK_REP_REGION DOMAIN-CONTAINING PROTEIN"/>
    <property type="match status" value="1"/>
</dbReference>
<dbReference type="InterPro" id="IPR027417">
    <property type="entry name" value="P-loop_NTPase"/>
</dbReference>
<dbReference type="PROSITE" id="PS50297">
    <property type="entry name" value="ANK_REP_REGION"/>
    <property type="match status" value="9"/>
</dbReference>
<dbReference type="Pfam" id="PF12796">
    <property type="entry name" value="Ank_2"/>
    <property type="match status" value="4"/>
</dbReference>
<dbReference type="PANTHER" id="PTHR24126">
    <property type="entry name" value="ANKYRIN REPEAT, PH AND SEC7 DOMAIN CONTAINING PROTEIN SECG-RELATED"/>
    <property type="match status" value="1"/>
</dbReference>
<dbReference type="OrthoDB" id="674604at2759"/>
<feature type="domain" description="Nephrocystin 3-like N-terminal" evidence="7">
    <location>
        <begin position="381"/>
        <end position="568"/>
    </location>
</feature>
<keyword evidence="1" id="KW-0677">Repeat</keyword>
<keyword evidence="4" id="KW-0175">Coiled coil</keyword>
<evidence type="ECO:0000256" key="3">
    <source>
        <dbReference type="PROSITE-ProRule" id="PRU00023"/>
    </source>
</evidence>
<feature type="repeat" description="ANK" evidence="3">
    <location>
        <begin position="882"/>
        <end position="914"/>
    </location>
</feature>
<evidence type="ECO:0000313" key="9">
    <source>
        <dbReference type="Proteomes" id="UP000184330"/>
    </source>
</evidence>
<dbReference type="Gene3D" id="3.40.50.300">
    <property type="entry name" value="P-loop containing nucleotide triphosphate hydrolases"/>
    <property type="match status" value="1"/>
</dbReference>
<dbReference type="InterPro" id="IPR056884">
    <property type="entry name" value="NPHP3-like_N"/>
</dbReference>
<dbReference type="SMART" id="SM00248">
    <property type="entry name" value="ANK"/>
    <property type="match status" value="14"/>
</dbReference>
<dbReference type="Proteomes" id="UP000184330">
    <property type="component" value="Unassembled WGS sequence"/>
</dbReference>
<dbReference type="STRING" id="576137.A0A1L7WIG4"/>
<feature type="repeat" description="ANK" evidence="3">
    <location>
        <begin position="1305"/>
        <end position="1337"/>
    </location>
</feature>
<feature type="domain" description="NWD NACHT-NTPase N-terminal" evidence="5">
    <location>
        <begin position="35"/>
        <end position="277"/>
    </location>
</feature>
<gene>
    <name evidence="8" type="ORF">PAC_02433</name>
</gene>
<dbReference type="InterPro" id="IPR002110">
    <property type="entry name" value="Ankyrin_rpt"/>
</dbReference>
<feature type="repeat" description="ANK" evidence="3">
    <location>
        <begin position="1371"/>
        <end position="1403"/>
    </location>
</feature>
<dbReference type="Pfam" id="PF22939">
    <property type="entry name" value="WHD_GPIID"/>
    <property type="match status" value="1"/>
</dbReference>
<feature type="repeat" description="ANK" evidence="3">
    <location>
        <begin position="1271"/>
        <end position="1303"/>
    </location>
</feature>
<organism evidence="8 9">
    <name type="scientific">Phialocephala subalpina</name>
    <dbReference type="NCBI Taxonomy" id="576137"/>
    <lineage>
        <taxon>Eukaryota</taxon>
        <taxon>Fungi</taxon>
        <taxon>Dikarya</taxon>
        <taxon>Ascomycota</taxon>
        <taxon>Pezizomycotina</taxon>
        <taxon>Leotiomycetes</taxon>
        <taxon>Helotiales</taxon>
        <taxon>Mollisiaceae</taxon>
        <taxon>Phialocephala</taxon>
        <taxon>Phialocephala fortinii species complex</taxon>
    </lineage>
</organism>
<feature type="repeat" description="ANK" evidence="3">
    <location>
        <begin position="915"/>
        <end position="947"/>
    </location>
</feature>
<evidence type="ECO:0000256" key="2">
    <source>
        <dbReference type="ARBA" id="ARBA00023043"/>
    </source>
</evidence>
<name>A0A1L7WIG4_9HELO</name>
<accession>A0A1L7WIG4</accession>
<evidence type="ECO:0000259" key="5">
    <source>
        <dbReference type="Pfam" id="PF17100"/>
    </source>
</evidence>
<dbReference type="InterPro" id="IPR054471">
    <property type="entry name" value="GPIID_WHD"/>
</dbReference>
<feature type="repeat" description="ANK" evidence="3">
    <location>
        <begin position="948"/>
        <end position="974"/>
    </location>
</feature>
<feature type="domain" description="GPI inositol-deacylase winged helix" evidence="6">
    <location>
        <begin position="679"/>
        <end position="755"/>
    </location>
</feature>
<evidence type="ECO:0000259" key="7">
    <source>
        <dbReference type="Pfam" id="PF24883"/>
    </source>
</evidence>
<dbReference type="InterPro" id="IPR031359">
    <property type="entry name" value="NACHT_N"/>
</dbReference>
<keyword evidence="2 3" id="KW-0040">ANK repeat</keyword>
<dbReference type="EMBL" id="FJOG01000003">
    <property type="protein sequence ID" value="CZR52556.1"/>
    <property type="molecule type" value="Genomic_DNA"/>
</dbReference>